<protein>
    <submittedName>
        <fullName evidence="3">Uncharacterized protein</fullName>
    </submittedName>
</protein>
<sequence length="184" mass="19276">MPARSYRVRGEHLTLLISSSRAHHKIAMLSCQAEEKGSKTKAAPSPFADRGGRDLAPSHLLREPFMWGGSTIIVILLLIDILMATAAAMQVILVAGSSPTMLVSLGPLGGANGSRSSEGSTAWFRVSAGPGRRLAEEEDEEARDESLGLLAMGLASFISGMTAQTSSSSKSSSYSHPSAMSKAS</sequence>
<keyword evidence="4" id="KW-1185">Reference proteome</keyword>
<gene>
    <name evidence="3" type="ORF">MUK42_36423</name>
</gene>
<dbReference type="Proteomes" id="UP001055439">
    <property type="component" value="Chromosome 4"/>
</dbReference>
<dbReference type="EMBL" id="CP097506">
    <property type="protein sequence ID" value="URD95785.1"/>
    <property type="molecule type" value="Genomic_DNA"/>
</dbReference>
<evidence type="ECO:0000313" key="4">
    <source>
        <dbReference type="Proteomes" id="UP001055439"/>
    </source>
</evidence>
<dbReference type="AlphaFoldDB" id="A0A9E7FFP6"/>
<organism evidence="3 4">
    <name type="scientific">Musa troglodytarum</name>
    <name type="common">fe'i banana</name>
    <dbReference type="NCBI Taxonomy" id="320322"/>
    <lineage>
        <taxon>Eukaryota</taxon>
        <taxon>Viridiplantae</taxon>
        <taxon>Streptophyta</taxon>
        <taxon>Embryophyta</taxon>
        <taxon>Tracheophyta</taxon>
        <taxon>Spermatophyta</taxon>
        <taxon>Magnoliopsida</taxon>
        <taxon>Liliopsida</taxon>
        <taxon>Zingiberales</taxon>
        <taxon>Musaceae</taxon>
        <taxon>Musa</taxon>
    </lineage>
</organism>
<evidence type="ECO:0000313" key="3">
    <source>
        <dbReference type="EMBL" id="URD95785.1"/>
    </source>
</evidence>
<accession>A0A9E7FFP6</accession>
<keyword evidence="2" id="KW-0472">Membrane</keyword>
<feature type="region of interest" description="Disordered" evidence="1">
    <location>
        <begin position="163"/>
        <end position="184"/>
    </location>
</feature>
<evidence type="ECO:0000256" key="2">
    <source>
        <dbReference type="SAM" id="Phobius"/>
    </source>
</evidence>
<keyword evidence="2" id="KW-0812">Transmembrane</keyword>
<feature type="transmembrane region" description="Helical" evidence="2">
    <location>
        <begin position="72"/>
        <end position="95"/>
    </location>
</feature>
<keyword evidence="2" id="KW-1133">Transmembrane helix</keyword>
<feature type="compositionally biased region" description="Low complexity" evidence="1">
    <location>
        <begin position="166"/>
        <end position="184"/>
    </location>
</feature>
<proteinExistence type="predicted"/>
<name>A0A9E7FFP6_9LILI</name>
<reference evidence="3" key="1">
    <citation type="submission" date="2022-05" db="EMBL/GenBank/DDBJ databases">
        <title>The Musa troglodytarum L. genome provides insights into the mechanism of non-climacteric behaviour and enrichment of carotenoids.</title>
        <authorList>
            <person name="Wang J."/>
        </authorList>
    </citation>
    <scope>NUCLEOTIDE SEQUENCE</scope>
    <source>
        <tissue evidence="3">Leaf</tissue>
    </source>
</reference>
<evidence type="ECO:0000256" key="1">
    <source>
        <dbReference type="SAM" id="MobiDB-lite"/>
    </source>
</evidence>